<comment type="caution">
    <text evidence="1">The sequence shown here is derived from an EMBL/GenBank/DDBJ whole genome shotgun (WGS) entry which is preliminary data.</text>
</comment>
<dbReference type="Proteomes" id="UP001432322">
    <property type="component" value="Unassembled WGS sequence"/>
</dbReference>
<proteinExistence type="predicted"/>
<evidence type="ECO:0000313" key="1">
    <source>
        <dbReference type="EMBL" id="GMT09450.1"/>
    </source>
</evidence>
<dbReference type="EMBL" id="BTSY01000001">
    <property type="protein sequence ID" value="GMT09450.1"/>
    <property type="molecule type" value="Genomic_DNA"/>
</dbReference>
<sequence length="449" mass="50076">LDKYRTSLYLCAHRNHRTTAVVKRSVNKLKQRGTFLHTQVYNYDSLEEKVGRDGRGEERKRLVHQAISPFSEIEFLRCSLLLTIENILLCLLEISHRHSHATLTKSKQTRLSAHCLDIGSTQIVLGSDEVIESNVVSHSHSRGVDLKDSSLGLLIGEGEFDLSVDTTRSDQGGVERFDAVSRHQDLDVSSRVESVELIEKLQHSTLNLAFSSRVRIVSLGSYGVNLIDEHDGGRMLLSHTEQLTHHLGSVSEYLLDELGSDNSEEGGRCLIGDCLRKKSLSSAGATVEDDSLGRLDSHFLVVLGMSEGQFDCLLDLLNLLVESSHISVRLLGSLLQLHHRHHGISVVRQHSYDGVRLVVEKDGAAWFQSFLVDEGEDVHVVFTAHIRAHNRVMVVDDFLERTNSHRSTAQLSNLGALLLLSLLLGLESLLVLDELLLHQQIVLDALRLE</sequence>
<dbReference type="AlphaFoldDB" id="A0AAV5UV96"/>
<organism evidence="1 2">
    <name type="scientific">Pristionchus fissidentatus</name>
    <dbReference type="NCBI Taxonomy" id="1538716"/>
    <lineage>
        <taxon>Eukaryota</taxon>
        <taxon>Metazoa</taxon>
        <taxon>Ecdysozoa</taxon>
        <taxon>Nematoda</taxon>
        <taxon>Chromadorea</taxon>
        <taxon>Rhabditida</taxon>
        <taxon>Rhabditina</taxon>
        <taxon>Diplogasteromorpha</taxon>
        <taxon>Diplogasteroidea</taxon>
        <taxon>Neodiplogasteridae</taxon>
        <taxon>Pristionchus</taxon>
    </lineage>
</organism>
<protein>
    <submittedName>
        <fullName evidence="1">Uncharacterized protein</fullName>
    </submittedName>
</protein>
<keyword evidence="2" id="KW-1185">Reference proteome</keyword>
<gene>
    <name evidence="1" type="ORF">PFISCL1PPCAC_747</name>
</gene>
<accession>A0AAV5UV96</accession>
<name>A0AAV5UV96_9BILA</name>
<reference evidence="1" key="1">
    <citation type="submission" date="2023-10" db="EMBL/GenBank/DDBJ databases">
        <title>Genome assembly of Pristionchus species.</title>
        <authorList>
            <person name="Yoshida K."/>
            <person name="Sommer R.J."/>
        </authorList>
    </citation>
    <scope>NUCLEOTIDE SEQUENCE</scope>
    <source>
        <strain evidence="1">RS5133</strain>
    </source>
</reference>
<feature type="non-terminal residue" evidence="1">
    <location>
        <position position="1"/>
    </location>
</feature>
<evidence type="ECO:0000313" key="2">
    <source>
        <dbReference type="Proteomes" id="UP001432322"/>
    </source>
</evidence>